<feature type="region of interest" description="Disordered" evidence="3">
    <location>
        <begin position="191"/>
        <end position="214"/>
    </location>
</feature>
<dbReference type="EMBL" id="JACOPP010000002">
    <property type="protein sequence ID" value="MBC5732479.1"/>
    <property type="molecule type" value="Genomic_DNA"/>
</dbReference>
<keyword evidence="1 2" id="KW-0238">DNA-binding</keyword>
<evidence type="ECO:0000256" key="2">
    <source>
        <dbReference type="PROSITE-ProRule" id="PRU00335"/>
    </source>
</evidence>
<keyword evidence="6" id="KW-1185">Reference proteome</keyword>
<accession>A0A8J6JD33</accession>
<feature type="DNA-binding region" description="H-T-H motif" evidence="2">
    <location>
        <begin position="31"/>
        <end position="50"/>
    </location>
</feature>
<dbReference type="PANTHER" id="PTHR43479:SF7">
    <property type="entry name" value="TETR-FAMILY TRANSCRIPTIONAL REGULATOR"/>
    <property type="match status" value="1"/>
</dbReference>
<dbReference type="InterPro" id="IPR001647">
    <property type="entry name" value="HTH_TetR"/>
</dbReference>
<dbReference type="GO" id="GO:0003677">
    <property type="term" value="F:DNA binding"/>
    <property type="evidence" value="ECO:0007669"/>
    <property type="project" value="UniProtKB-UniRule"/>
</dbReference>
<evidence type="ECO:0000256" key="3">
    <source>
        <dbReference type="SAM" id="MobiDB-lite"/>
    </source>
</evidence>
<gene>
    <name evidence="5" type="ORF">H8S57_01895</name>
</gene>
<dbReference type="PROSITE" id="PS50977">
    <property type="entry name" value="HTH_TETR_2"/>
    <property type="match status" value="1"/>
</dbReference>
<comment type="caution">
    <text evidence="5">The sequence shown here is derived from an EMBL/GenBank/DDBJ whole genome shotgun (WGS) entry which is preliminary data.</text>
</comment>
<sequence length="214" mass="24288">MTHAEQANRTKAQLAAALKQKLQTKVISKITVSELIKACNINRNTFYYHFESVYDLLKWMLEQEAIQVVKHFDLLVDYEEAISFVMDYVEENEHILKCTCDAVGRDELNRFFAADFRDVMRSLLDRVEQELGVHAEPAFKEFLCAFYTEALAGMLLDWLRNRELRDRANTARYLVQVLRCSLPGLLSSSAGAPAPPAAKNAPGLGLNRTSKNGQ</sequence>
<protein>
    <submittedName>
        <fullName evidence="5">TetR/AcrR family transcriptional regulator C-terminal domain-containing protein</fullName>
    </submittedName>
</protein>
<reference evidence="5" key="1">
    <citation type="submission" date="2020-08" db="EMBL/GenBank/DDBJ databases">
        <title>Genome public.</title>
        <authorList>
            <person name="Liu C."/>
            <person name="Sun Q."/>
        </authorList>
    </citation>
    <scope>NUCLEOTIDE SEQUENCE</scope>
    <source>
        <strain evidence="5">NSJ-51</strain>
    </source>
</reference>
<feature type="compositionally biased region" description="Low complexity" evidence="3">
    <location>
        <begin position="191"/>
        <end position="206"/>
    </location>
</feature>
<dbReference type="InterPro" id="IPR050624">
    <property type="entry name" value="HTH-type_Tx_Regulator"/>
</dbReference>
<dbReference type="InterPro" id="IPR009057">
    <property type="entry name" value="Homeodomain-like_sf"/>
</dbReference>
<dbReference type="RefSeq" id="WP_186906381.1">
    <property type="nucleotide sequence ID" value="NZ_JACOPP010000002.1"/>
</dbReference>
<name>A0A8J6JD33_9FIRM</name>
<organism evidence="5 6">
    <name type="scientific">Lawsonibacter hominis</name>
    <dbReference type="NCBI Taxonomy" id="2763053"/>
    <lineage>
        <taxon>Bacteria</taxon>
        <taxon>Bacillati</taxon>
        <taxon>Bacillota</taxon>
        <taxon>Clostridia</taxon>
        <taxon>Eubacteriales</taxon>
        <taxon>Oscillospiraceae</taxon>
        <taxon>Lawsonibacter</taxon>
    </lineage>
</organism>
<dbReference type="SUPFAM" id="SSF46689">
    <property type="entry name" value="Homeodomain-like"/>
    <property type="match status" value="1"/>
</dbReference>
<dbReference type="InterPro" id="IPR039532">
    <property type="entry name" value="TetR_C_Firmicutes"/>
</dbReference>
<dbReference type="Gene3D" id="1.10.357.10">
    <property type="entry name" value="Tetracycline Repressor, domain 2"/>
    <property type="match status" value="1"/>
</dbReference>
<dbReference type="Proteomes" id="UP000661435">
    <property type="component" value="Unassembled WGS sequence"/>
</dbReference>
<proteinExistence type="predicted"/>
<evidence type="ECO:0000313" key="6">
    <source>
        <dbReference type="Proteomes" id="UP000661435"/>
    </source>
</evidence>
<feature type="domain" description="HTH tetR-type" evidence="4">
    <location>
        <begin position="8"/>
        <end position="68"/>
    </location>
</feature>
<evidence type="ECO:0000256" key="1">
    <source>
        <dbReference type="ARBA" id="ARBA00023125"/>
    </source>
</evidence>
<evidence type="ECO:0000313" key="5">
    <source>
        <dbReference type="EMBL" id="MBC5732479.1"/>
    </source>
</evidence>
<dbReference type="PANTHER" id="PTHR43479">
    <property type="entry name" value="ACREF/ENVCD OPERON REPRESSOR-RELATED"/>
    <property type="match status" value="1"/>
</dbReference>
<evidence type="ECO:0000259" key="4">
    <source>
        <dbReference type="PROSITE" id="PS50977"/>
    </source>
</evidence>
<dbReference type="Pfam" id="PF14278">
    <property type="entry name" value="TetR_C_8"/>
    <property type="match status" value="1"/>
</dbReference>
<dbReference type="AlphaFoldDB" id="A0A8J6JD33"/>